<evidence type="ECO:0000256" key="2">
    <source>
        <dbReference type="ARBA" id="ARBA00012621"/>
    </source>
</evidence>
<evidence type="ECO:0000256" key="5">
    <source>
        <dbReference type="ARBA" id="ARBA00031445"/>
    </source>
</evidence>
<dbReference type="InterPro" id="IPR039901">
    <property type="entry name" value="Kdotransferase"/>
</dbReference>
<dbReference type="SUPFAM" id="SSF53756">
    <property type="entry name" value="UDP-Glycosyltransferase/glycogen phosphorylase"/>
    <property type="match status" value="1"/>
</dbReference>
<feature type="domain" description="3-deoxy-D-manno-octulosonic-acid transferase N-terminal" evidence="10">
    <location>
        <begin position="43"/>
        <end position="222"/>
    </location>
</feature>
<keyword evidence="4 9" id="KW-0808">Transferase</keyword>
<feature type="active site" description="Proton acceptor" evidence="7">
    <location>
        <position position="70"/>
    </location>
</feature>
<comment type="pathway">
    <text evidence="1 9">Bacterial outer membrane biogenesis; LPS core biosynthesis.</text>
</comment>
<evidence type="ECO:0000256" key="8">
    <source>
        <dbReference type="PIRSR" id="PIRSR639901-2"/>
    </source>
</evidence>
<comment type="function">
    <text evidence="9">Involved in lipopolysaccharide (LPS) biosynthesis. Catalyzes the transfer of 3-deoxy-D-manno-octulosonate (Kdo) residue(s) from CMP-Kdo to lipid IV(A), the tetraacyldisaccharide-1,4'-bisphosphate precursor of lipid A.</text>
</comment>
<evidence type="ECO:0000256" key="1">
    <source>
        <dbReference type="ARBA" id="ARBA00004713"/>
    </source>
</evidence>
<dbReference type="AlphaFoldDB" id="A0A7C0YD38"/>
<keyword evidence="9" id="KW-0812">Transmembrane</keyword>
<dbReference type="EC" id="2.4.99.12" evidence="2 9"/>
<organism evidence="11">
    <name type="scientific">Thermosulfidibacter takaii</name>
    <dbReference type="NCBI Taxonomy" id="412593"/>
    <lineage>
        <taxon>Bacteria</taxon>
        <taxon>Pseudomonadati</taxon>
        <taxon>Thermosulfidibacterota</taxon>
        <taxon>Thermosulfidibacteria</taxon>
        <taxon>Thermosulfidibacterales</taxon>
        <taxon>Thermosulfidibacteraceae</taxon>
    </lineage>
</organism>
<dbReference type="Gene3D" id="3.40.50.2000">
    <property type="entry name" value="Glycogen Phosphorylase B"/>
    <property type="match status" value="1"/>
</dbReference>
<dbReference type="UniPathway" id="UPA00958"/>
<dbReference type="GO" id="GO:0009245">
    <property type="term" value="P:lipid A biosynthetic process"/>
    <property type="evidence" value="ECO:0007669"/>
    <property type="project" value="TreeGrafter"/>
</dbReference>
<evidence type="ECO:0000256" key="6">
    <source>
        <dbReference type="ARBA" id="ARBA00049183"/>
    </source>
</evidence>
<sequence>MKETFWRKALWGGYNLLLGGGALVTSPLLLYKVAATPRWRVGWEERVSLELPPRPQGEPVFWIHAVSVGEVIAVSPLVEALRKAYPQAAIYLSTVTETGKETALERVGRFIDHHLFLPLDWAPFVSRVVKRISPHLFAVVETEIWPNLLRSLALKGAQIILVNGRISPSSFEGYSKALPFLKYVWRYFQCMAMQSSRDAARILALGAPNEKVVVAGNLKYDQALLQLEEVDSREVRRRFCLTKDEEVVVAGSTHSGEEELILDAFISLREEFPRLTLILAPRHPRRRDEVESVLRDRGMAWVRRTQIERRRGEPVILLDTVGELAAAYSVARVALVGGSWIDRGGHNPLEPAFFAKPVLMGPSYFNFKDMVEDLKRGGGIRIVPSGYLRKEMRSLLTGIEETHSLGERARRVLMKNRGALDRHMELIQGVLRSP</sequence>
<dbReference type="GO" id="GO:0005886">
    <property type="term" value="C:plasma membrane"/>
    <property type="evidence" value="ECO:0007669"/>
    <property type="project" value="UniProtKB-SubCell"/>
</dbReference>
<dbReference type="PANTHER" id="PTHR42755">
    <property type="entry name" value="3-DEOXY-MANNO-OCTULOSONATE CYTIDYLYLTRANSFERASE"/>
    <property type="match status" value="1"/>
</dbReference>
<reference evidence="11" key="1">
    <citation type="journal article" date="2020" name="mSystems">
        <title>Genome- and Community-Level Interaction Insights into Carbon Utilization and Element Cycling Functions of Hydrothermarchaeota in Hydrothermal Sediment.</title>
        <authorList>
            <person name="Zhou Z."/>
            <person name="Liu Y."/>
            <person name="Xu W."/>
            <person name="Pan J."/>
            <person name="Luo Z.H."/>
            <person name="Li M."/>
        </authorList>
    </citation>
    <scope>NUCLEOTIDE SEQUENCE [LARGE SCALE GENOMIC DNA]</scope>
    <source>
        <strain evidence="11">HyVt-115</strain>
    </source>
</reference>
<dbReference type="Proteomes" id="UP000885690">
    <property type="component" value="Unassembled WGS sequence"/>
</dbReference>
<comment type="caution">
    <text evidence="11">The sequence shown here is derived from an EMBL/GenBank/DDBJ whole genome shotgun (WGS) entry which is preliminary data.</text>
</comment>
<name>A0A7C0YD38_9BACT</name>
<dbReference type="InterPro" id="IPR007507">
    <property type="entry name" value="Glycos_transf_N"/>
</dbReference>
<comment type="subcellular location">
    <subcellularLocation>
        <location evidence="9">Cell membrane</location>
    </subcellularLocation>
</comment>
<comment type="similarity">
    <text evidence="9">Belongs to the glycosyltransferase group 1 family.</text>
</comment>
<evidence type="ECO:0000256" key="3">
    <source>
        <dbReference type="ARBA" id="ARBA00019077"/>
    </source>
</evidence>
<keyword evidence="9" id="KW-0448">Lipopolysaccharide biosynthesis</keyword>
<keyword evidence="9" id="KW-1133">Transmembrane helix</keyword>
<dbReference type="PANTHER" id="PTHR42755:SF1">
    <property type="entry name" value="3-DEOXY-D-MANNO-OCTULOSONIC ACID TRANSFERASE, MITOCHONDRIAL-RELATED"/>
    <property type="match status" value="1"/>
</dbReference>
<evidence type="ECO:0000256" key="4">
    <source>
        <dbReference type="ARBA" id="ARBA00022679"/>
    </source>
</evidence>
<comment type="catalytic activity">
    <reaction evidence="6 9">
        <text>lipid IVA (E. coli) + CMP-3-deoxy-beta-D-manno-octulosonate = alpha-Kdo-(2-&gt;6)-lipid IVA (E. coli) + CMP + H(+)</text>
        <dbReference type="Rhea" id="RHEA:28066"/>
        <dbReference type="ChEBI" id="CHEBI:15378"/>
        <dbReference type="ChEBI" id="CHEBI:58603"/>
        <dbReference type="ChEBI" id="CHEBI:60364"/>
        <dbReference type="ChEBI" id="CHEBI:60377"/>
        <dbReference type="ChEBI" id="CHEBI:85987"/>
        <dbReference type="EC" id="2.4.99.12"/>
    </reaction>
</comment>
<evidence type="ECO:0000256" key="7">
    <source>
        <dbReference type="PIRSR" id="PIRSR639901-1"/>
    </source>
</evidence>
<evidence type="ECO:0000313" key="11">
    <source>
        <dbReference type="EMBL" id="HDD52680.1"/>
    </source>
</evidence>
<dbReference type="Gene3D" id="3.40.50.11720">
    <property type="entry name" value="3-Deoxy-D-manno-octulosonic-acid transferase, N-terminal domain"/>
    <property type="match status" value="1"/>
</dbReference>
<feature type="site" description="Transition state stabilizer" evidence="8">
    <location>
        <position position="219"/>
    </location>
</feature>
<dbReference type="GO" id="GO:0009244">
    <property type="term" value="P:lipopolysaccharide core region biosynthetic process"/>
    <property type="evidence" value="ECO:0007669"/>
    <property type="project" value="UniProtKB-UniRule"/>
</dbReference>
<feature type="site" description="Transition state stabilizer" evidence="8">
    <location>
        <position position="141"/>
    </location>
</feature>
<dbReference type="EMBL" id="DQWS01000049">
    <property type="protein sequence ID" value="HDD52680.1"/>
    <property type="molecule type" value="Genomic_DNA"/>
</dbReference>
<dbReference type="GO" id="GO:0043842">
    <property type="term" value="F:Kdo transferase activity"/>
    <property type="evidence" value="ECO:0007669"/>
    <property type="project" value="UniProtKB-EC"/>
</dbReference>
<protein>
    <recommendedName>
        <fullName evidence="3 9">3-deoxy-D-manno-octulosonic acid transferase</fullName>
        <shortName evidence="9">Kdo transferase</shortName>
        <ecNumber evidence="2 9">2.4.99.12</ecNumber>
    </recommendedName>
    <alternativeName>
        <fullName evidence="5 9">Lipid IV(A) 3-deoxy-D-manno-octulosonic acid transferase</fullName>
    </alternativeName>
</protein>
<evidence type="ECO:0000256" key="9">
    <source>
        <dbReference type="RuleBase" id="RU365103"/>
    </source>
</evidence>
<dbReference type="InterPro" id="IPR038107">
    <property type="entry name" value="Glycos_transf_N_sf"/>
</dbReference>
<feature type="transmembrane region" description="Helical" evidence="9">
    <location>
        <begin position="12"/>
        <end position="31"/>
    </location>
</feature>
<evidence type="ECO:0000259" key="10">
    <source>
        <dbReference type="Pfam" id="PF04413"/>
    </source>
</evidence>
<keyword evidence="9" id="KW-1003">Cell membrane</keyword>
<proteinExistence type="inferred from homology"/>
<accession>A0A7C0YD38</accession>
<dbReference type="Pfam" id="PF04413">
    <property type="entry name" value="Glycos_transf_N"/>
    <property type="match status" value="1"/>
</dbReference>
<keyword evidence="9" id="KW-0472">Membrane</keyword>
<gene>
    <name evidence="11" type="ORF">ENF32_01255</name>
</gene>